<dbReference type="OrthoDB" id="6407410at2759"/>
<protein>
    <submittedName>
        <fullName evidence="2">Protein yippee-like At3g11230</fullName>
    </submittedName>
</protein>
<name>A0A6J1KZ85_CUCMA</name>
<organism evidence="1 2">
    <name type="scientific">Cucurbita maxima</name>
    <name type="common">Pumpkin</name>
    <name type="synonym">Winter squash</name>
    <dbReference type="NCBI Taxonomy" id="3661"/>
    <lineage>
        <taxon>Eukaryota</taxon>
        <taxon>Viridiplantae</taxon>
        <taxon>Streptophyta</taxon>
        <taxon>Embryophyta</taxon>
        <taxon>Tracheophyta</taxon>
        <taxon>Spermatophyta</taxon>
        <taxon>Magnoliopsida</taxon>
        <taxon>eudicotyledons</taxon>
        <taxon>Gunneridae</taxon>
        <taxon>Pentapetalae</taxon>
        <taxon>rosids</taxon>
        <taxon>fabids</taxon>
        <taxon>Cucurbitales</taxon>
        <taxon>Cucurbitaceae</taxon>
        <taxon>Cucurbiteae</taxon>
        <taxon>Cucurbita</taxon>
    </lineage>
</organism>
<sequence>MGRLFLVEHDPSEEVLKACKFCNTYIALHQNITEDTFPFWPPSQGSIFSSTVNLVENAGAPNQDLPSPARFVQLYCVKCGAFIGFRQYYLVDNTRHQGFSFIYHENVVDIFTNGA</sequence>
<gene>
    <name evidence="2" type="primary">LOC111499597</name>
</gene>
<keyword evidence="1" id="KW-1185">Reference proteome</keyword>
<dbReference type="GeneID" id="111499597"/>
<dbReference type="RefSeq" id="XP_023006961.1">
    <property type="nucleotide sequence ID" value="XM_023151193.1"/>
</dbReference>
<dbReference type="Proteomes" id="UP000504608">
    <property type="component" value="Unplaced"/>
</dbReference>
<evidence type="ECO:0000313" key="1">
    <source>
        <dbReference type="Proteomes" id="UP000504608"/>
    </source>
</evidence>
<dbReference type="AlphaFoldDB" id="A0A6J1KZ85"/>
<proteinExistence type="predicted"/>
<dbReference type="KEGG" id="cmax:111499597"/>
<accession>A0A6J1KZ85</accession>
<reference evidence="2" key="1">
    <citation type="submission" date="2025-08" db="UniProtKB">
        <authorList>
            <consortium name="RefSeq"/>
        </authorList>
    </citation>
    <scope>IDENTIFICATION</scope>
    <source>
        <tissue evidence="2">Young leaves</tissue>
    </source>
</reference>
<evidence type="ECO:0000313" key="2">
    <source>
        <dbReference type="RefSeq" id="XP_023006961.1"/>
    </source>
</evidence>